<keyword evidence="3" id="KW-1185">Reference proteome</keyword>
<sequence>MARSTSLKITPAPFHSSNLAIPPSPFSPRLPITPSPAALRPTSSTAFRRPMYNLATSPPPNPLQWLWTCHMCHLTYPIGATRRCLDDGHFFCSGTTTIKAWRKSVSPKRRVKKHRACASEFDYSGWKVWGEWRREEHAASEAFDSFTSGSTFSDDESDSGASSCCSDESAPPPSGSKDGGKKDCWNKCDYPSECRWGKQFGVQTPPKLQTPVITSPAALTQPEIPPAPAPQPPTGFESILAKKNITQTQSSPTTPKSAGSNKADFWGALLASANRRKSASTLAPSPLSLHPITEETASVIAPEPAFVSPSSPSAATTSPVAAADAPFEQPSYALLAPPSKSRSPALKLATLNFSVPRSSIRNGVAPVNSDLRSTSAVSSPGEPMEGVEMSYVGHLRKQDSGYFN</sequence>
<evidence type="ECO:0000313" key="2">
    <source>
        <dbReference type="EMBL" id="KAJ9659652.1"/>
    </source>
</evidence>
<dbReference type="EMBL" id="JAPDRL010000073">
    <property type="protein sequence ID" value="KAJ9659652.1"/>
    <property type="molecule type" value="Genomic_DNA"/>
</dbReference>
<proteinExistence type="predicted"/>
<protein>
    <submittedName>
        <fullName evidence="2">Uncharacterized protein</fullName>
    </submittedName>
</protein>
<evidence type="ECO:0000256" key="1">
    <source>
        <dbReference type="SAM" id="MobiDB-lite"/>
    </source>
</evidence>
<feature type="region of interest" description="Disordered" evidence="1">
    <location>
        <begin position="362"/>
        <end position="385"/>
    </location>
</feature>
<gene>
    <name evidence="2" type="ORF">H2201_007243</name>
</gene>
<evidence type="ECO:0000313" key="3">
    <source>
        <dbReference type="Proteomes" id="UP001172684"/>
    </source>
</evidence>
<reference evidence="2" key="1">
    <citation type="submission" date="2022-10" db="EMBL/GenBank/DDBJ databases">
        <title>Culturing micro-colonial fungi from biological soil crusts in the Mojave desert and describing Neophaeococcomyces mojavensis, and introducing the new genera and species Taxawa tesnikishii.</title>
        <authorList>
            <person name="Kurbessoian T."/>
            <person name="Stajich J.E."/>
        </authorList>
    </citation>
    <scope>NUCLEOTIDE SEQUENCE</scope>
    <source>
        <strain evidence="2">TK_1</strain>
    </source>
</reference>
<feature type="region of interest" description="Disordered" evidence="1">
    <location>
        <begin position="161"/>
        <end position="182"/>
    </location>
</feature>
<feature type="region of interest" description="Disordered" evidence="1">
    <location>
        <begin position="303"/>
        <end position="322"/>
    </location>
</feature>
<dbReference type="Proteomes" id="UP001172684">
    <property type="component" value="Unassembled WGS sequence"/>
</dbReference>
<accession>A0ABQ9NM26</accession>
<comment type="caution">
    <text evidence="2">The sequence shown here is derived from an EMBL/GenBank/DDBJ whole genome shotgun (WGS) entry which is preliminary data.</text>
</comment>
<name>A0ABQ9NM26_9PEZI</name>
<organism evidence="2 3">
    <name type="scientific">Coniosporium apollinis</name>
    <dbReference type="NCBI Taxonomy" id="61459"/>
    <lineage>
        <taxon>Eukaryota</taxon>
        <taxon>Fungi</taxon>
        <taxon>Dikarya</taxon>
        <taxon>Ascomycota</taxon>
        <taxon>Pezizomycotina</taxon>
        <taxon>Dothideomycetes</taxon>
        <taxon>Dothideomycetes incertae sedis</taxon>
        <taxon>Coniosporium</taxon>
    </lineage>
</organism>